<evidence type="ECO:0000256" key="4">
    <source>
        <dbReference type="ARBA" id="ARBA00022801"/>
    </source>
</evidence>
<dbReference type="GO" id="GO:0008409">
    <property type="term" value="F:5'-3' exonuclease activity"/>
    <property type="evidence" value="ECO:0007669"/>
    <property type="project" value="InterPro"/>
</dbReference>
<evidence type="ECO:0000313" key="11">
    <source>
        <dbReference type="EMBL" id="KRN33350.1"/>
    </source>
</evidence>
<keyword evidence="12" id="KW-1185">Reference proteome</keyword>
<keyword evidence="3" id="KW-0540">Nuclease</keyword>
<keyword evidence="6" id="KW-0175">Coiled coil</keyword>
<dbReference type="InterPro" id="IPR001667">
    <property type="entry name" value="DDH_dom"/>
</dbReference>
<dbReference type="InterPro" id="IPR018779">
    <property type="entry name" value="RecJ_C"/>
</dbReference>
<evidence type="ECO:0000256" key="6">
    <source>
        <dbReference type="SAM" id="Coils"/>
    </source>
</evidence>
<dbReference type="Pfam" id="PF17768">
    <property type="entry name" value="RecJ_OB"/>
    <property type="match status" value="1"/>
</dbReference>
<evidence type="ECO:0000256" key="1">
    <source>
        <dbReference type="ARBA" id="ARBA00005915"/>
    </source>
</evidence>
<dbReference type="OrthoDB" id="9809852at2"/>
<gene>
    <name evidence="11" type="ORF">IV68_GL000148</name>
</gene>
<dbReference type="InterPro" id="IPR041122">
    <property type="entry name" value="RecJ_OB"/>
</dbReference>
<dbReference type="SUPFAM" id="SSF64182">
    <property type="entry name" value="DHH phosphoesterases"/>
    <property type="match status" value="1"/>
</dbReference>
<comment type="similarity">
    <text evidence="1">Belongs to the RecJ family.</text>
</comment>
<dbReference type="FunCoup" id="A0A0R2G1M2">
    <property type="interactions" value="306"/>
</dbReference>
<dbReference type="Pfam" id="PF02272">
    <property type="entry name" value="DHHA1"/>
    <property type="match status" value="1"/>
</dbReference>
<feature type="domain" description="DHHA1" evidence="8">
    <location>
        <begin position="343"/>
        <end position="435"/>
    </location>
</feature>
<evidence type="ECO:0000259" key="8">
    <source>
        <dbReference type="Pfam" id="PF02272"/>
    </source>
</evidence>
<accession>A0A0R2G1M2</accession>
<protein>
    <recommendedName>
        <fullName evidence="2">Single-stranded-DNA-specific exonuclease RecJ</fullName>
    </recommendedName>
</protein>
<dbReference type="PATRIC" id="fig|1123500.6.peg.146"/>
<dbReference type="InterPro" id="IPR038763">
    <property type="entry name" value="DHH_sf"/>
</dbReference>
<dbReference type="Pfam" id="PF01368">
    <property type="entry name" value="DHH"/>
    <property type="match status" value="1"/>
</dbReference>
<evidence type="ECO:0000313" key="12">
    <source>
        <dbReference type="Proteomes" id="UP000051296"/>
    </source>
</evidence>
<dbReference type="Pfam" id="PF10141">
    <property type="entry name" value="ssDNA-exonuc_C"/>
    <property type="match status" value="1"/>
</dbReference>
<keyword evidence="4" id="KW-0378">Hydrolase</keyword>
<feature type="domain" description="DDH" evidence="7">
    <location>
        <begin position="83"/>
        <end position="226"/>
    </location>
</feature>
<proteinExistence type="inferred from homology"/>
<keyword evidence="5 11" id="KW-0269">Exonuclease</keyword>
<evidence type="ECO:0000259" key="10">
    <source>
        <dbReference type="Pfam" id="PF17768"/>
    </source>
</evidence>
<dbReference type="NCBIfam" id="TIGR00644">
    <property type="entry name" value="recJ"/>
    <property type="match status" value="1"/>
</dbReference>
<dbReference type="InterPro" id="IPR004610">
    <property type="entry name" value="RecJ"/>
</dbReference>
<evidence type="ECO:0000259" key="9">
    <source>
        <dbReference type="Pfam" id="PF10141"/>
    </source>
</evidence>
<dbReference type="EMBL" id="JQAX01000001">
    <property type="protein sequence ID" value="KRN33350.1"/>
    <property type="molecule type" value="Genomic_DNA"/>
</dbReference>
<reference evidence="11 12" key="1">
    <citation type="journal article" date="2015" name="Genome Announc.">
        <title>Expanding the biotechnology potential of lactobacilli through comparative genomics of 213 strains and associated genera.</title>
        <authorList>
            <person name="Sun Z."/>
            <person name="Harris H.M."/>
            <person name="McCann A."/>
            <person name="Guo C."/>
            <person name="Argimon S."/>
            <person name="Zhang W."/>
            <person name="Yang X."/>
            <person name="Jeffery I.B."/>
            <person name="Cooney J.C."/>
            <person name="Kagawa T.F."/>
            <person name="Liu W."/>
            <person name="Song Y."/>
            <person name="Salvetti E."/>
            <person name="Wrobel A."/>
            <person name="Rasinkangas P."/>
            <person name="Parkhill J."/>
            <person name="Rea M.C."/>
            <person name="O'Sullivan O."/>
            <person name="Ritari J."/>
            <person name="Douillard F.P."/>
            <person name="Paul Ross R."/>
            <person name="Yang R."/>
            <person name="Briner A.E."/>
            <person name="Felis G.E."/>
            <person name="de Vos W.M."/>
            <person name="Barrangou R."/>
            <person name="Klaenhammer T.R."/>
            <person name="Caufield P.W."/>
            <person name="Cui Y."/>
            <person name="Zhang H."/>
            <person name="O'Toole P.W."/>
        </authorList>
    </citation>
    <scope>NUCLEOTIDE SEQUENCE [LARGE SCALE GENOMIC DNA]</scope>
    <source>
        <strain evidence="11 12">DSM 20190</strain>
    </source>
</reference>
<dbReference type="InParanoid" id="A0A0R2G1M2"/>
<sequence length="767" mass="83527">MIEAHNTWTKEAPVDSKQVTQLVEALGLPTAVAQFLVRRGYQTPAAAQHYLQPSIAALHDPNQMTGMQTAVDRIMTALDQNEHIVVYGDYDVDGMTSTAIMTWALELLGADVEYFVPDRQKEGYGPNLAAYQRLAAEGMQLLITVDNGITGVDEVAWLKEQHIDTIITDHHALPAQLPEAYAILHPQNPAGPYPFTGLSGAGVAFKLASALLEAPADEVLDLAALGAVADVMPLVDENRDLVALGLEAMRAAPRPGVAALLSQAGTSQSEVDETSIGFGLAPRLNAIGRLANPMLGVQLLLTEDEDEAQSLAEQVETLNTERKTLVADILQAAKEQANQQESQVLVLAGHGWHEGVLGIVASHIVETYRKPTLVLNIDQGKAKGSGRSVAGFDLIAALRQHQELFTAVGGHAGAAGMTLPEENLEGLRQALQTAAQDQALDLTQKPTLQIADQLSAIDFNAQNYSYLRALAPFGEGNPEPLFEVALSAVLNPKTMTEGKHIRFTGQTQTGTLPVVGFGQGDLYDDLRGQLTDLRVVGKMSANTYRGQTTYQLLLVDSQAQGLTLLDWRTSKLTQQSLAQPASYVFFNQRLYNQLKDRVGSEGQAIWIDDAYNYTQLGTLALVDLPESIGQLQTLLQVVPAKRLAPIFYTPTSVYLQKIPSKNDYAKVYRFVQSFKNVDLKGQFKMVAAHLGMDVSMLKLIFKVFLEVNFVTIENGFLNSNPTPAPVDLEATKAFKQFMVQRELEAKLIYSSTGELEALLNKLSKQEN</sequence>
<feature type="coiled-coil region" evidence="6">
    <location>
        <begin position="301"/>
        <end position="328"/>
    </location>
</feature>
<dbReference type="Gene3D" id="3.10.310.30">
    <property type="match status" value="1"/>
</dbReference>
<evidence type="ECO:0000256" key="5">
    <source>
        <dbReference type="ARBA" id="ARBA00022839"/>
    </source>
</evidence>
<dbReference type="AlphaFoldDB" id="A0A0R2G1M2"/>
<dbReference type="STRING" id="1123500.GCA_000420365_00355"/>
<dbReference type="Gene3D" id="3.90.1640.30">
    <property type="match status" value="1"/>
</dbReference>
<evidence type="ECO:0000256" key="2">
    <source>
        <dbReference type="ARBA" id="ARBA00019841"/>
    </source>
</evidence>
<evidence type="ECO:0000256" key="3">
    <source>
        <dbReference type="ARBA" id="ARBA00022722"/>
    </source>
</evidence>
<evidence type="ECO:0000259" key="7">
    <source>
        <dbReference type="Pfam" id="PF01368"/>
    </source>
</evidence>
<name>A0A0R2G1M2_9LACO</name>
<feature type="domain" description="RecJ OB" evidence="10">
    <location>
        <begin position="453"/>
        <end position="556"/>
    </location>
</feature>
<dbReference type="GO" id="GO:0003676">
    <property type="term" value="F:nucleic acid binding"/>
    <property type="evidence" value="ECO:0007669"/>
    <property type="project" value="InterPro"/>
</dbReference>
<dbReference type="Proteomes" id="UP000051296">
    <property type="component" value="Unassembled WGS sequence"/>
</dbReference>
<organism evidence="11 12">
    <name type="scientific">Weissella halotolerans DSM 20190</name>
    <dbReference type="NCBI Taxonomy" id="1123500"/>
    <lineage>
        <taxon>Bacteria</taxon>
        <taxon>Bacillati</taxon>
        <taxon>Bacillota</taxon>
        <taxon>Bacilli</taxon>
        <taxon>Lactobacillales</taxon>
        <taxon>Lactobacillaceae</taxon>
        <taxon>Weissella</taxon>
    </lineage>
</organism>
<comment type="caution">
    <text evidence="11">The sequence shown here is derived from an EMBL/GenBank/DDBJ whole genome shotgun (WGS) entry which is preliminary data.</text>
</comment>
<dbReference type="InterPro" id="IPR003156">
    <property type="entry name" value="DHHA1_dom"/>
</dbReference>
<dbReference type="RefSeq" id="WP_022791157.1">
    <property type="nucleotide sequence ID" value="NZ_ATUU01000001.1"/>
</dbReference>
<dbReference type="GO" id="GO:0006310">
    <property type="term" value="P:DNA recombination"/>
    <property type="evidence" value="ECO:0007669"/>
    <property type="project" value="InterPro"/>
</dbReference>
<feature type="domain" description="Single-stranded-DNA-specific exonuclease RecJ C-terminal" evidence="9">
    <location>
        <begin position="564"/>
        <end position="757"/>
    </location>
</feature>
<dbReference type="GO" id="GO:0006281">
    <property type="term" value="P:DNA repair"/>
    <property type="evidence" value="ECO:0007669"/>
    <property type="project" value="InterPro"/>
</dbReference>
<dbReference type="InterPro" id="IPR051673">
    <property type="entry name" value="SSDNA_exonuclease_RecJ"/>
</dbReference>
<dbReference type="PANTHER" id="PTHR30255:SF2">
    <property type="entry name" value="SINGLE-STRANDED-DNA-SPECIFIC EXONUCLEASE RECJ"/>
    <property type="match status" value="1"/>
</dbReference>
<dbReference type="eggNOG" id="COG0608">
    <property type="taxonomic scope" value="Bacteria"/>
</dbReference>
<dbReference type="PANTHER" id="PTHR30255">
    <property type="entry name" value="SINGLE-STRANDED-DNA-SPECIFIC EXONUCLEASE RECJ"/>
    <property type="match status" value="1"/>
</dbReference>